<sequence length="340" mass="36703">MKKLLYLSFSLLLFFSACQKADTDLTFEANKEMSKGPVGKVTICHSAGDGKVIVIQVNQNALAAHLAHGDVVPDSDGDGYTAIGACTGSADDCNDNDATINPGAEEICGDGTDNNCNGIIDENCGPNFKTFNIRNANGSIFAPWDADIILSENAAGDGFTFATPRGGQKVGYGTEFFTGYRVNTLESVNWNWLSVPADRGIIPYLNIWVTDGQGNLAVLSSENNYRGTDFGTRREWKIFEYGASQTDFSWLFDGRPASRDAAQYLVLNGRRITLSEISDRILINDPRWYPTAYVGSGAPRGGYGINLIWGDTQKNFVAPNGLQIGGLTVKLAGVNYSAIN</sequence>
<dbReference type="OrthoDB" id="9765957at2"/>
<evidence type="ECO:0000256" key="1">
    <source>
        <dbReference type="SAM" id="SignalP"/>
    </source>
</evidence>
<dbReference type="STRING" id="990371.SAMN05421813_10130"/>
<evidence type="ECO:0000313" key="3">
    <source>
        <dbReference type="Proteomes" id="UP000199226"/>
    </source>
</evidence>
<gene>
    <name evidence="2" type="ORF">SAMN05421813_10130</name>
</gene>
<name>A0A1G9LPC5_9SPHI</name>
<dbReference type="InterPro" id="IPR021655">
    <property type="entry name" value="Put_metal-bd"/>
</dbReference>
<keyword evidence="1" id="KW-0732">Signal</keyword>
<dbReference type="PROSITE" id="PS51257">
    <property type="entry name" value="PROKAR_LIPOPROTEIN"/>
    <property type="match status" value="1"/>
</dbReference>
<dbReference type="RefSeq" id="WP_090697315.1">
    <property type="nucleotide sequence ID" value="NZ_FNHH01000001.1"/>
</dbReference>
<feature type="chain" id="PRO_5011467000" evidence="1">
    <location>
        <begin position="22"/>
        <end position="340"/>
    </location>
</feature>
<evidence type="ECO:0000313" key="2">
    <source>
        <dbReference type="EMBL" id="SDL63780.1"/>
    </source>
</evidence>
<accession>A0A1G9LPC5</accession>
<dbReference type="Proteomes" id="UP000199226">
    <property type="component" value="Unassembled WGS sequence"/>
</dbReference>
<organism evidence="2 3">
    <name type="scientific">Daejeonella rubra</name>
    <dbReference type="NCBI Taxonomy" id="990371"/>
    <lineage>
        <taxon>Bacteria</taxon>
        <taxon>Pseudomonadati</taxon>
        <taxon>Bacteroidota</taxon>
        <taxon>Sphingobacteriia</taxon>
        <taxon>Sphingobacteriales</taxon>
        <taxon>Sphingobacteriaceae</taxon>
        <taxon>Daejeonella</taxon>
    </lineage>
</organism>
<proteinExistence type="predicted"/>
<dbReference type="EMBL" id="FNHH01000001">
    <property type="protein sequence ID" value="SDL63780.1"/>
    <property type="molecule type" value="Genomic_DNA"/>
</dbReference>
<dbReference type="AlphaFoldDB" id="A0A1G9LPC5"/>
<dbReference type="Pfam" id="PF11617">
    <property type="entry name" value="Cu-binding_MopE"/>
    <property type="match status" value="1"/>
</dbReference>
<reference evidence="3" key="1">
    <citation type="submission" date="2016-10" db="EMBL/GenBank/DDBJ databases">
        <authorList>
            <person name="Varghese N."/>
            <person name="Submissions S."/>
        </authorList>
    </citation>
    <scope>NUCLEOTIDE SEQUENCE [LARGE SCALE GENOMIC DNA]</scope>
    <source>
        <strain evidence="3">DSM 24536</strain>
    </source>
</reference>
<protein>
    <submittedName>
        <fullName evidence="2">Putative metal-binding motif-containing protein</fullName>
    </submittedName>
</protein>
<keyword evidence="3" id="KW-1185">Reference proteome</keyword>
<feature type="signal peptide" evidence="1">
    <location>
        <begin position="1"/>
        <end position="21"/>
    </location>
</feature>